<dbReference type="PROSITE" id="PS00296">
    <property type="entry name" value="CHAPERONINS_CPN60"/>
    <property type="match status" value="1"/>
</dbReference>
<dbReference type="NCBIfam" id="NF009488">
    <property type="entry name" value="PRK12850.1"/>
    <property type="match status" value="1"/>
</dbReference>
<feature type="binding site" evidence="6">
    <location>
        <begin position="87"/>
        <end position="91"/>
    </location>
    <ligand>
        <name>ATP</name>
        <dbReference type="ChEBI" id="CHEBI:30616"/>
    </ligand>
</feature>
<keyword evidence="4 6" id="KW-0143">Chaperone</keyword>
<keyword evidence="5 6" id="KW-0413">Isomerase</keyword>
<protein>
    <recommendedName>
        <fullName evidence="6">Chaperonin GroEL</fullName>
        <ecNumber evidence="6">5.6.1.7</ecNumber>
    </recommendedName>
    <alternativeName>
        <fullName evidence="6">60 kDa chaperonin</fullName>
    </alternativeName>
    <alternativeName>
        <fullName evidence="6">Chaperonin-60</fullName>
        <shortName evidence="6">Cpn60</shortName>
    </alternativeName>
</protein>
<dbReference type="InterPro" id="IPR001844">
    <property type="entry name" value="Cpn60/GroEL"/>
</dbReference>
<reference evidence="10" key="1">
    <citation type="journal article" date="2020" name="mSystems">
        <title>Genome- and Community-Level Interaction Insights into Carbon Utilization and Element Cycling Functions of Hydrothermarchaeota in Hydrothermal Sediment.</title>
        <authorList>
            <person name="Zhou Z."/>
            <person name="Liu Y."/>
            <person name="Xu W."/>
            <person name="Pan J."/>
            <person name="Luo Z.H."/>
            <person name="Li M."/>
        </authorList>
    </citation>
    <scope>NUCLEOTIDE SEQUENCE [LARGE SCALE GENOMIC DNA]</scope>
    <source>
        <strain evidence="10">SpSt-579</strain>
    </source>
</reference>
<keyword evidence="3 6" id="KW-0067">ATP-binding</keyword>
<evidence type="ECO:0000256" key="6">
    <source>
        <dbReference type="HAMAP-Rule" id="MF_00600"/>
    </source>
</evidence>
<dbReference type="HAMAP" id="MF_00600">
    <property type="entry name" value="CH60"/>
    <property type="match status" value="1"/>
</dbReference>
<accession>A0A7C4M0U1</accession>
<dbReference type="GO" id="GO:0005524">
    <property type="term" value="F:ATP binding"/>
    <property type="evidence" value="ECO:0007669"/>
    <property type="project" value="UniProtKB-UniRule"/>
</dbReference>
<name>A0A7C4M0U1_UNCC3</name>
<evidence type="ECO:0000256" key="9">
    <source>
        <dbReference type="SAM" id="Coils"/>
    </source>
</evidence>
<dbReference type="SUPFAM" id="SSF48592">
    <property type="entry name" value="GroEL equatorial domain-like"/>
    <property type="match status" value="1"/>
</dbReference>
<dbReference type="PANTHER" id="PTHR45633">
    <property type="entry name" value="60 KDA HEAT SHOCK PROTEIN, MITOCHONDRIAL"/>
    <property type="match status" value="1"/>
</dbReference>
<feature type="binding site" evidence="6">
    <location>
        <begin position="30"/>
        <end position="33"/>
    </location>
    <ligand>
        <name>ATP</name>
        <dbReference type="ChEBI" id="CHEBI:30616"/>
    </ligand>
</feature>
<gene>
    <name evidence="6 10" type="primary">groL</name>
    <name evidence="6" type="synonym">groEL</name>
    <name evidence="10" type="ORF">ENT43_02930</name>
</gene>
<dbReference type="Gene3D" id="3.50.7.10">
    <property type="entry name" value="GroEL"/>
    <property type="match status" value="1"/>
</dbReference>
<dbReference type="InterPro" id="IPR018370">
    <property type="entry name" value="Chaperonin_Cpn60_CS"/>
</dbReference>
<dbReference type="NCBIfam" id="NF009487">
    <property type="entry name" value="PRK12849.1"/>
    <property type="match status" value="1"/>
</dbReference>
<dbReference type="GO" id="GO:0016853">
    <property type="term" value="F:isomerase activity"/>
    <property type="evidence" value="ECO:0007669"/>
    <property type="project" value="UniProtKB-KW"/>
</dbReference>
<comment type="caution">
    <text evidence="10">The sequence shown here is derived from an EMBL/GenBank/DDBJ whole genome shotgun (WGS) entry which is preliminary data.</text>
</comment>
<dbReference type="PRINTS" id="PR00298">
    <property type="entry name" value="CHAPERONIN60"/>
</dbReference>
<dbReference type="EC" id="5.6.1.7" evidence="6"/>
<dbReference type="NCBIfam" id="NF009489">
    <property type="entry name" value="PRK12851.1"/>
    <property type="match status" value="1"/>
</dbReference>
<evidence type="ECO:0000256" key="3">
    <source>
        <dbReference type="ARBA" id="ARBA00022840"/>
    </source>
</evidence>
<dbReference type="Gene3D" id="1.10.560.10">
    <property type="entry name" value="GroEL-like equatorial domain"/>
    <property type="match status" value="1"/>
</dbReference>
<dbReference type="FunFam" id="3.50.7.10:FF:000001">
    <property type="entry name" value="60 kDa chaperonin"/>
    <property type="match status" value="1"/>
</dbReference>
<dbReference type="Gene3D" id="3.30.260.10">
    <property type="entry name" value="TCP-1-like chaperonin intermediate domain"/>
    <property type="match status" value="1"/>
</dbReference>
<dbReference type="Pfam" id="PF00118">
    <property type="entry name" value="Cpn60_TCP1"/>
    <property type="match status" value="1"/>
</dbReference>
<dbReference type="GO" id="GO:0042026">
    <property type="term" value="P:protein refolding"/>
    <property type="evidence" value="ECO:0007669"/>
    <property type="project" value="UniProtKB-UniRule"/>
</dbReference>
<feature type="coiled-coil region" evidence="9">
    <location>
        <begin position="339"/>
        <end position="366"/>
    </location>
</feature>
<dbReference type="EMBL" id="DSYQ01000013">
    <property type="protein sequence ID" value="HGT71187.1"/>
    <property type="molecule type" value="Genomic_DNA"/>
</dbReference>
<evidence type="ECO:0000256" key="1">
    <source>
        <dbReference type="ARBA" id="ARBA00006607"/>
    </source>
</evidence>
<keyword evidence="2 6" id="KW-0547">Nucleotide-binding</keyword>
<dbReference type="GO" id="GO:0140662">
    <property type="term" value="F:ATP-dependent protein folding chaperone"/>
    <property type="evidence" value="ECO:0007669"/>
    <property type="project" value="InterPro"/>
</dbReference>
<comment type="caution">
    <text evidence="6">Lacks conserved residue(s) required for the propagation of feature annotation.</text>
</comment>
<feature type="binding site" evidence="6">
    <location>
        <position position="499"/>
    </location>
    <ligand>
        <name>ATP</name>
        <dbReference type="ChEBI" id="CHEBI:30616"/>
    </ligand>
</feature>
<keyword evidence="6" id="KW-0963">Cytoplasm</keyword>
<dbReference type="InterPro" id="IPR027413">
    <property type="entry name" value="GROEL-like_equatorial_sf"/>
</dbReference>
<dbReference type="InterPro" id="IPR002423">
    <property type="entry name" value="Cpn60/GroEL/TCP-1"/>
</dbReference>
<dbReference type="InterPro" id="IPR027410">
    <property type="entry name" value="TCP-1-like_intermed_sf"/>
</dbReference>
<dbReference type="NCBIfam" id="NF000592">
    <property type="entry name" value="PRK00013.1"/>
    <property type="match status" value="1"/>
</dbReference>
<dbReference type="GO" id="GO:0051082">
    <property type="term" value="F:unfolded protein binding"/>
    <property type="evidence" value="ECO:0007669"/>
    <property type="project" value="UniProtKB-UniRule"/>
</dbReference>
<dbReference type="AlphaFoldDB" id="A0A7C4M0U1"/>
<keyword evidence="9" id="KW-0175">Coiled coil</keyword>
<evidence type="ECO:0000313" key="10">
    <source>
        <dbReference type="EMBL" id="HGT71187.1"/>
    </source>
</evidence>
<evidence type="ECO:0000256" key="7">
    <source>
        <dbReference type="RuleBase" id="RU000418"/>
    </source>
</evidence>
<evidence type="ECO:0000256" key="4">
    <source>
        <dbReference type="ARBA" id="ARBA00023186"/>
    </source>
</evidence>
<evidence type="ECO:0000256" key="2">
    <source>
        <dbReference type="ARBA" id="ARBA00022741"/>
    </source>
</evidence>
<proteinExistence type="inferred from homology"/>
<comment type="similarity">
    <text evidence="1 6 7">Belongs to the chaperonin (HSP60) family.</text>
</comment>
<dbReference type="CDD" id="cd03344">
    <property type="entry name" value="GroEL"/>
    <property type="match status" value="1"/>
</dbReference>
<evidence type="ECO:0000256" key="8">
    <source>
        <dbReference type="RuleBase" id="RU000419"/>
    </source>
</evidence>
<organism evidence="10">
    <name type="scientific">candidate division CPR3 bacterium</name>
    <dbReference type="NCBI Taxonomy" id="2268181"/>
    <lineage>
        <taxon>Bacteria</taxon>
        <taxon>Bacteria division CPR3</taxon>
    </lineage>
</organism>
<comment type="function">
    <text evidence="6 8">Together with its co-chaperonin GroES, plays an essential role in assisting protein folding. The GroEL-GroES system forms a nano-cage that allows encapsulation of the non-native substrate proteins and provides a physical environment optimized to promote and accelerate protein folding.</text>
</comment>
<dbReference type="InterPro" id="IPR027409">
    <property type="entry name" value="GroEL-like_apical_dom_sf"/>
</dbReference>
<dbReference type="NCBIfam" id="TIGR02348">
    <property type="entry name" value="GroEL"/>
    <property type="match status" value="1"/>
</dbReference>
<sequence length="544" mass="59631">MSTKQIIFNEQARKKLKNGIDKLADTVKVTLGPKGRNVMFDKGYGGPVITNDGVTIAKEIELEDKFENMGAQLVKEVAEKTNDVAGDGTTTATLLAQEMIDEGVKRITPSSNPIEIKKGINLGVEEIKKYLKEVSKEIKSEKEIAQVASISADNEEVGKLIAEIMTKIGNDGVITVEESQTFGLTKEYTEGMKIDQGYISPYMATDPQTLEAIYENPYILVTDKKISAIKDILPILGKISEKDKKEIVIVCDDLESEALATLIFNKIRGTFNTLAIKTPGYGDNKKSNLEDIAVLTGATVISEDLGLKLENVELSHLGSARKIVADKDKTIIVEGKGDRKKIEERVKNLRVQLERTDSNYDKEKLQARIAQLSGGVAVIKVGAATEVELKEKKHRLEDALSATRAAVEEGIVPGGGVTLYKAKEKVLEKIKVDGDQKIGIDILKKALEAPIKQMAKNAGKRDEEANSILEKISGEKSEDFGYDFAKDEYKNMISAGIIDPTKVTRSVLENAASVASIFLTTEAVIAEKKEVKEKSVDDYNNLDY</sequence>
<dbReference type="SUPFAM" id="SSF54849">
    <property type="entry name" value="GroEL-intermediate domain like"/>
    <property type="match status" value="1"/>
</dbReference>
<dbReference type="SUPFAM" id="SSF52029">
    <property type="entry name" value="GroEL apical domain-like"/>
    <property type="match status" value="1"/>
</dbReference>
<feature type="binding site" evidence="6">
    <location>
        <position position="415"/>
    </location>
    <ligand>
        <name>ATP</name>
        <dbReference type="ChEBI" id="CHEBI:30616"/>
    </ligand>
</feature>
<comment type="subunit">
    <text evidence="6 8">Forms a cylinder of 14 subunits composed of two heptameric rings stacked back-to-back. Interacts with the co-chaperonin GroES.</text>
</comment>
<dbReference type="GO" id="GO:0005737">
    <property type="term" value="C:cytoplasm"/>
    <property type="evidence" value="ECO:0007669"/>
    <property type="project" value="UniProtKB-SubCell"/>
</dbReference>
<comment type="subcellular location">
    <subcellularLocation>
        <location evidence="6">Cytoplasm</location>
    </subcellularLocation>
</comment>
<evidence type="ECO:0000256" key="5">
    <source>
        <dbReference type="ARBA" id="ARBA00023235"/>
    </source>
</evidence>